<feature type="domain" description="Cyclic nucleotide-binding" evidence="1">
    <location>
        <begin position="20"/>
        <end position="114"/>
    </location>
</feature>
<organism evidence="2 3">
    <name type="scientific">Tolypothrix tenuis PCC 7101</name>
    <dbReference type="NCBI Taxonomy" id="231146"/>
    <lineage>
        <taxon>Bacteria</taxon>
        <taxon>Bacillati</taxon>
        <taxon>Cyanobacteriota</taxon>
        <taxon>Cyanophyceae</taxon>
        <taxon>Nostocales</taxon>
        <taxon>Tolypothrichaceae</taxon>
        <taxon>Tolypothrix</taxon>
    </lineage>
</organism>
<dbReference type="Pfam" id="PF00027">
    <property type="entry name" value="cNMP_binding"/>
    <property type="match status" value="1"/>
</dbReference>
<dbReference type="InterPro" id="IPR014710">
    <property type="entry name" value="RmlC-like_jellyroll"/>
</dbReference>
<dbReference type="InterPro" id="IPR000595">
    <property type="entry name" value="cNMP-bd_dom"/>
</dbReference>
<dbReference type="Gene3D" id="2.60.120.10">
    <property type="entry name" value="Jelly Rolls"/>
    <property type="match status" value="1"/>
</dbReference>
<dbReference type="AlphaFoldDB" id="A0A1Z4MXH2"/>
<dbReference type="PANTHER" id="PTHR24567:SF26">
    <property type="entry name" value="REGULATORY PROTEIN YEIL"/>
    <property type="match status" value="1"/>
</dbReference>
<accession>A0A1Z4MXH2</accession>
<name>A0A1Z4MXH2_9CYAN</name>
<dbReference type="GO" id="GO:0005829">
    <property type="term" value="C:cytosol"/>
    <property type="evidence" value="ECO:0007669"/>
    <property type="project" value="TreeGrafter"/>
</dbReference>
<dbReference type="RefSeq" id="WP_096575325.1">
    <property type="nucleotide sequence ID" value="NZ_CAWNJS010000001.1"/>
</dbReference>
<proteinExistence type="predicted"/>
<dbReference type="CDD" id="cd00038">
    <property type="entry name" value="CAP_ED"/>
    <property type="match status" value="1"/>
</dbReference>
<dbReference type="SUPFAM" id="SSF51206">
    <property type="entry name" value="cAMP-binding domain-like"/>
    <property type="match status" value="1"/>
</dbReference>
<dbReference type="InterPro" id="IPR018490">
    <property type="entry name" value="cNMP-bd_dom_sf"/>
</dbReference>
<dbReference type="GO" id="GO:0003700">
    <property type="term" value="F:DNA-binding transcription factor activity"/>
    <property type="evidence" value="ECO:0007669"/>
    <property type="project" value="TreeGrafter"/>
</dbReference>
<dbReference type="PROSITE" id="PS50042">
    <property type="entry name" value="CNMP_BINDING_3"/>
    <property type="match status" value="1"/>
</dbReference>
<reference evidence="2 3" key="1">
    <citation type="submission" date="2017-06" db="EMBL/GenBank/DDBJ databases">
        <title>Genome sequencing of cyanobaciteial culture collection at National Institute for Environmental Studies (NIES).</title>
        <authorList>
            <person name="Hirose Y."/>
            <person name="Shimura Y."/>
            <person name="Fujisawa T."/>
            <person name="Nakamura Y."/>
            <person name="Kawachi M."/>
        </authorList>
    </citation>
    <scope>NUCLEOTIDE SEQUENCE [LARGE SCALE GENOMIC DNA]</scope>
    <source>
        <strain evidence="2 3">NIES-37</strain>
    </source>
</reference>
<gene>
    <name evidence="2" type="ORF">NIES37_20870</name>
</gene>
<dbReference type="Proteomes" id="UP000218785">
    <property type="component" value="Chromosome"/>
</dbReference>
<evidence type="ECO:0000313" key="3">
    <source>
        <dbReference type="Proteomes" id="UP000218785"/>
    </source>
</evidence>
<dbReference type="PANTHER" id="PTHR24567">
    <property type="entry name" value="CRP FAMILY TRANSCRIPTIONAL REGULATORY PROTEIN"/>
    <property type="match status" value="1"/>
</dbReference>
<dbReference type="KEGG" id="ttq:NIES37_20870"/>
<evidence type="ECO:0000259" key="1">
    <source>
        <dbReference type="PROSITE" id="PS50042"/>
    </source>
</evidence>
<dbReference type="SMART" id="SM00100">
    <property type="entry name" value="cNMP"/>
    <property type="match status" value="1"/>
</dbReference>
<dbReference type="EMBL" id="AP018248">
    <property type="protein sequence ID" value="BAY98139.1"/>
    <property type="molecule type" value="Genomic_DNA"/>
</dbReference>
<keyword evidence="3" id="KW-1185">Reference proteome</keyword>
<protein>
    <recommendedName>
        <fullName evidence="1">Cyclic nucleotide-binding domain-containing protein</fullName>
    </recommendedName>
</protein>
<evidence type="ECO:0000313" key="2">
    <source>
        <dbReference type="EMBL" id="BAY98139.1"/>
    </source>
</evidence>
<dbReference type="InterPro" id="IPR050397">
    <property type="entry name" value="Env_Response_Regulators"/>
</dbReference>
<sequence>MLSPVQTISIFQKQPDPQVFSTGQVIFEEGQPGDFMYGIIQGEVQIFINNKLIETIHPGEVFGIGVLVGIKNRTYTAIAKTDVQLAFLNEQRFIFAVQETPVFALQVIKNYSERLTRLEHRFSTIAI</sequence>